<dbReference type="PANTHER" id="PTHR43719:SF28">
    <property type="entry name" value="PEROXIDE STRESS-ACTIVATED HISTIDINE KINASE MAK1-RELATED"/>
    <property type="match status" value="1"/>
</dbReference>
<evidence type="ECO:0000313" key="6">
    <source>
        <dbReference type="EMBL" id="CAD8176420.1"/>
    </source>
</evidence>
<dbReference type="InterPro" id="IPR050956">
    <property type="entry name" value="2C_system_His_kinase"/>
</dbReference>
<feature type="modified residue" description="4-aspartylphosphate" evidence="2">
    <location>
        <position position="831"/>
    </location>
</feature>
<dbReference type="Pfam" id="PF02518">
    <property type="entry name" value="HATPase_c"/>
    <property type="match status" value="1"/>
</dbReference>
<dbReference type="InterPro" id="IPR005467">
    <property type="entry name" value="His_kinase_dom"/>
</dbReference>
<evidence type="ECO:0000259" key="4">
    <source>
        <dbReference type="PROSITE" id="PS50109"/>
    </source>
</evidence>
<sequence>MLQNSSYTHSKKTQENLLINKRGLVTKQNVIQILIFLILHSLVDITLLIQYPDYLEYIIPKLSFNIFMGIIIISFWKKLTHVIINIFLVVVKFNSILILLLIGQDYILIIVLICEQNNYSAISEHFEYLVQKIIIQIGCFIIMIIQFNFMDIVIIASIILLDTYQLGLIFKQQKQLNNQELFSFSQNKINQEMITICNKENTWMSRISTLPIFFIMISKNDLKLTYKNQIVYKHFSTICKTEIEYDKLILNQLEFSIISESQEDQKNITTDQNIKKNRLRNNLPSNKSNQEKKDFSDQESINIKFKDANKLSDILENYKEGRLLDTINSTNNILELFCQHQWEDFKCSTYSGQIIFNQDDDEIILTLIDISKQNKYFDEMIKDQFKTSIAQSFSHELRTPLNSSCNFLQYCLNHKGIEDELKINFIQPAINALRLQSYLINDIIDFSSLCADNLELDIKDFLIMDLVDEINKLFKSVIEMKKLILYVDLLENQLNSISTDFQRLVQIIVNVLQNSIKYSNSGYILLKLSTYSQNFLKVTVKDEGFGIDQDRLIKIHKMLLDVEQKQNFSQYQSWHGFGLLISSMLLSKLCPADYKSLLIRSAGQGLGTKVTFYIQNHKLIRQSSSVHYKDKPIRLNSKLRQSNLSGSYHHLSLNGTLIQISDLFVSNRKVNINTPFVKKVTLKSLKSNENSIFSDSIINLDQDLQISEMHHLQPFLFSETGHQRIKLAKQDLSPKSNHPQAKIVSYKQVKLQEELDSEQHLKAIMKKKKCNCKRILSVDDEIFNQKSIQFLLSQQGFEILLAFNGQEAIQIVKDTPKCNLNCSLFLLILMDYQMPIMNGLQCTKQLRLMMDQHQIPQIHIIGLTAFNSKNDINMCLNSGMSDVLTKPLIIKELFEILQLI</sequence>
<feature type="domain" description="Response regulatory" evidence="5">
    <location>
        <begin position="774"/>
        <end position="900"/>
    </location>
</feature>
<feature type="transmembrane region" description="Helical" evidence="3">
    <location>
        <begin position="30"/>
        <end position="51"/>
    </location>
</feature>
<keyword evidence="3" id="KW-0812">Transmembrane</keyword>
<dbReference type="PROSITE" id="PS50109">
    <property type="entry name" value="HIS_KIN"/>
    <property type="match status" value="1"/>
</dbReference>
<dbReference type="Proteomes" id="UP000689195">
    <property type="component" value="Unassembled WGS sequence"/>
</dbReference>
<dbReference type="AlphaFoldDB" id="A0A8S1VGN5"/>
<dbReference type="CDD" id="cd00082">
    <property type="entry name" value="HisKA"/>
    <property type="match status" value="1"/>
</dbReference>
<feature type="domain" description="Histidine kinase" evidence="4">
    <location>
        <begin position="392"/>
        <end position="618"/>
    </location>
</feature>
<dbReference type="InterPro" id="IPR003594">
    <property type="entry name" value="HATPase_dom"/>
</dbReference>
<dbReference type="SMART" id="SM00448">
    <property type="entry name" value="REC"/>
    <property type="match status" value="1"/>
</dbReference>
<dbReference type="Pfam" id="PF00072">
    <property type="entry name" value="Response_reg"/>
    <property type="match status" value="1"/>
</dbReference>
<protein>
    <submittedName>
        <fullName evidence="6">Uncharacterized protein</fullName>
    </submittedName>
</protein>
<dbReference type="InterPro" id="IPR003661">
    <property type="entry name" value="HisK_dim/P_dom"/>
</dbReference>
<evidence type="ECO:0000259" key="5">
    <source>
        <dbReference type="PROSITE" id="PS50110"/>
    </source>
</evidence>
<reference evidence="6" key="1">
    <citation type="submission" date="2021-01" db="EMBL/GenBank/DDBJ databases">
        <authorList>
            <consortium name="Genoscope - CEA"/>
            <person name="William W."/>
        </authorList>
    </citation>
    <scope>NUCLEOTIDE SEQUENCE</scope>
</reference>
<feature type="transmembrane region" description="Helical" evidence="3">
    <location>
        <begin position="83"/>
        <end position="113"/>
    </location>
</feature>
<keyword evidence="1 2" id="KW-0597">Phosphoprotein</keyword>
<gene>
    <name evidence="6" type="ORF">PPENT_87.1.T0650073</name>
</gene>
<evidence type="ECO:0000256" key="3">
    <source>
        <dbReference type="SAM" id="Phobius"/>
    </source>
</evidence>
<feature type="transmembrane region" description="Helical" evidence="3">
    <location>
        <begin position="133"/>
        <end position="161"/>
    </location>
</feature>
<dbReference type="OrthoDB" id="21225at2759"/>
<keyword evidence="3" id="KW-0472">Membrane</keyword>
<dbReference type="GO" id="GO:0000155">
    <property type="term" value="F:phosphorelay sensor kinase activity"/>
    <property type="evidence" value="ECO:0007669"/>
    <property type="project" value="InterPro"/>
</dbReference>
<proteinExistence type="predicted"/>
<organism evidence="6 7">
    <name type="scientific">Paramecium pentaurelia</name>
    <dbReference type="NCBI Taxonomy" id="43138"/>
    <lineage>
        <taxon>Eukaryota</taxon>
        <taxon>Sar</taxon>
        <taxon>Alveolata</taxon>
        <taxon>Ciliophora</taxon>
        <taxon>Intramacronucleata</taxon>
        <taxon>Oligohymenophorea</taxon>
        <taxon>Peniculida</taxon>
        <taxon>Parameciidae</taxon>
        <taxon>Paramecium</taxon>
    </lineage>
</organism>
<keyword evidence="3" id="KW-1133">Transmembrane helix</keyword>
<name>A0A8S1VGN5_9CILI</name>
<dbReference type="PANTHER" id="PTHR43719">
    <property type="entry name" value="TWO-COMPONENT HISTIDINE KINASE"/>
    <property type="match status" value="1"/>
</dbReference>
<evidence type="ECO:0000313" key="7">
    <source>
        <dbReference type="Proteomes" id="UP000689195"/>
    </source>
</evidence>
<evidence type="ECO:0000256" key="1">
    <source>
        <dbReference type="ARBA" id="ARBA00022553"/>
    </source>
</evidence>
<dbReference type="InterPro" id="IPR001789">
    <property type="entry name" value="Sig_transdc_resp-reg_receiver"/>
</dbReference>
<feature type="transmembrane region" description="Helical" evidence="3">
    <location>
        <begin position="57"/>
        <end position="76"/>
    </location>
</feature>
<keyword evidence="7" id="KW-1185">Reference proteome</keyword>
<comment type="caution">
    <text evidence="6">The sequence shown here is derived from an EMBL/GenBank/DDBJ whole genome shotgun (WGS) entry which is preliminary data.</text>
</comment>
<evidence type="ECO:0000256" key="2">
    <source>
        <dbReference type="PROSITE-ProRule" id="PRU00169"/>
    </source>
</evidence>
<dbReference type="EMBL" id="CAJJDO010000065">
    <property type="protein sequence ID" value="CAD8176420.1"/>
    <property type="molecule type" value="Genomic_DNA"/>
</dbReference>
<dbReference type="CDD" id="cd17546">
    <property type="entry name" value="REC_hyHK_CKI1_RcsC-like"/>
    <property type="match status" value="1"/>
</dbReference>
<dbReference type="PROSITE" id="PS50110">
    <property type="entry name" value="RESPONSE_REGULATORY"/>
    <property type="match status" value="1"/>
</dbReference>
<accession>A0A8S1VGN5</accession>